<dbReference type="PANTHER" id="PTHR11139">
    <property type="entry name" value="ATAXIA TELANGIECTASIA MUTATED ATM -RELATED"/>
    <property type="match status" value="1"/>
</dbReference>
<dbReference type="GO" id="GO:0031929">
    <property type="term" value="P:TOR signaling"/>
    <property type="evidence" value="ECO:0007669"/>
    <property type="project" value="TreeGrafter"/>
</dbReference>
<dbReference type="EMBL" id="KQ098943">
    <property type="protein sequence ID" value="KMS93787.1"/>
    <property type="molecule type" value="Genomic_DNA"/>
</dbReference>
<dbReference type="Proteomes" id="UP000035740">
    <property type="component" value="Unassembled WGS sequence"/>
</dbReference>
<protein>
    <submittedName>
        <fullName evidence="1">Uncharacterized protein</fullName>
    </submittedName>
</protein>
<dbReference type="InterPro" id="IPR016024">
    <property type="entry name" value="ARM-type_fold"/>
</dbReference>
<dbReference type="AlphaFoldDB" id="A0A0J8B1N1"/>
<dbReference type="OMA" id="AIKCHAF"/>
<dbReference type="GO" id="GO:0005634">
    <property type="term" value="C:nucleus"/>
    <property type="evidence" value="ECO:0007669"/>
    <property type="project" value="TreeGrafter"/>
</dbReference>
<accession>A0A0J8B1N1</accession>
<dbReference type="Gramene" id="KMS93787">
    <property type="protein sequence ID" value="KMS93787"/>
    <property type="gene ID" value="BVRB_027960"/>
</dbReference>
<evidence type="ECO:0000313" key="1">
    <source>
        <dbReference type="EMBL" id="KMS93787.1"/>
    </source>
</evidence>
<dbReference type="GO" id="GO:0016242">
    <property type="term" value="P:negative regulation of macroautophagy"/>
    <property type="evidence" value="ECO:0007669"/>
    <property type="project" value="TreeGrafter"/>
</dbReference>
<dbReference type="GO" id="GO:0031932">
    <property type="term" value="C:TORC2 complex"/>
    <property type="evidence" value="ECO:0007669"/>
    <property type="project" value="TreeGrafter"/>
</dbReference>
<dbReference type="GO" id="GO:0005737">
    <property type="term" value="C:cytoplasm"/>
    <property type="evidence" value="ECO:0007669"/>
    <property type="project" value="TreeGrafter"/>
</dbReference>
<proteinExistence type="predicted"/>
<sequence>FSSPTAPPQLLQTLLNLAEFMEHEGNPLPITISTLADLAIKCHAFAKALHYKECEFRVNASATTSAVEALIAINNQLQQPEAAGQFSLTRF</sequence>
<dbReference type="PANTHER" id="PTHR11139:SF9">
    <property type="entry name" value="SERINE_THREONINE-PROTEIN KINASE MTOR"/>
    <property type="match status" value="1"/>
</dbReference>
<name>A0A0J8B1N1_BETVV</name>
<evidence type="ECO:0000313" key="2">
    <source>
        <dbReference type="Proteomes" id="UP000035740"/>
    </source>
</evidence>
<dbReference type="GO" id="GO:0004674">
    <property type="term" value="F:protein serine/threonine kinase activity"/>
    <property type="evidence" value="ECO:0007669"/>
    <property type="project" value="TreeGrafter"/>
</dbReference>
<dbReference type="OrthoDB" id="1711443at2759"/>
<keyword evidence="2" id="KW-1185">Reference proteome</keyword>
<gene>
    <name evidence="1" type="ORF">BVRB_027960</name>
</gene>
<reference evidence="1 2" key="1">
    <citation type="journal article" date="2014" name="Nature">
        <title>The genome of the recently domesticated crop plant sugar beet (Beta vulgaris).</title>
        <authorList>
            <person name="Dohm J.C."/>
            <person name="Minoche A.E."/>
            <person name="Holtgrawe D."/>
            <person name="Capella-Gutierrez S."/>
            <person name="Zakrzewski F."/>
            <person name="Tafer H."/>
            <person name="Rupp O."/>
            <person name="Sorensen T.R."/>
            <person name="Stracke R."/>
            <person name="Reinhardt R."/>
            <person name="Goesmann A."/>
            <person name="Kraft T."/>
            <person name="Schulz B."/>
            <person name="Stadler P.F."/>
            <person name="Schmidt T."/>
            <person name="Gabaldon T."/>
            <person name="Lehrach H."/>
            <person name="Weisshaar B."/>
            <person name="Himmelbauer H."/>
        </authorList>
    </citation>
    <scope>NUCLEOTIDE SEQUENCE [LARGE SCALE GENOMIC DNA]</scope>
    <source>
        <tissue evidence="1">Taproot</tissue>
    </source>
</reference>
<dbReference type="GO" id="GO:0031931">
    <property type="term" value="C:TORC1 complex"/>
    <property type="evidence" value="ECO:0007669"/>
    <property type="project" value="TreeGrafter"/>
</dbReference>
<dbReference type="InterPro" id="IPR050517">
    <property type="entry name" value="DDR_Repair_Kinase"/>
</dbReference>
<dbReference type="SUPFAM" id="SSF48371">
    <property type="entry name" value="ARM repeat"/>
    <property type="match status" value="1"/>
</dbReference>
<organism evidence="1 2">
    <name type="scientific">Beta vulgaris subsp. vulgaris</name>
    <name type="common">Beet</name>
    <dbReference type="NCBI Taxonomy" id="3555"/>
    <lineage>
        <taxon>Eukaryota</taxon>
        <taxon>Viridiplantae</taxon>
        <taxon>Streptophyta</taxon>
        <taxon>Embryophyta</taxon>
        <taxon>Tracheophyta</taxon>
        <taxon>Spermatophyta</taxon>
        <taxon>Magnoliopsida</taxon>
        <taxon>eudicotyledons</taxon>
        <taxon>Gunneridae</taxon>
        <taxon>Pentapetalae</taxon>
        <taxon>Caryophyllales</taxon>
        <taxon>Chenopodiaceae</taxon>
        <taxon>Betoideae</taxon>
        <taxon>Beta</taxon>
    </lineage>
</organism>
<feature type="non-terminal residue" evidence="1">
    <location>
        <position position="1"/>
    </location>
</feature>